<evidence type="ECO:0000313" key="1">
    <source>
        <dbReference type="EMBL" id="CAB4140765.1"/>
    </source>
</evidence>
<dbReference type="EMBL" id="LR796380">
    <property type="protein sequence ID" value="CAB4140765.1"/>
    <property type="molecule type" value="Genomic_DNA"/>
</dbReference>
<dbReference type="Pfam" id="PF16805">
    <property type="entry name" value="Trans_coact"/>
    <property type="match status" value="1"/>
</dbReference>
<protein>
    <submittedName>
        <fullName evidence="1">Phage late-transcription coactivator</fullName>
    </submittedName>
</protein>
<gene>
    <name evidence="1" type="ORF">UFOVP395_100</name>
</gene>
<accession>A0A6J5M1F6</accession>
<dbReference type="InterPro" id="IPR031836">
    <property type="entry name" value="Trans_coact"/>
</dbReference>
<organism evidence="1">
    <name type="scientific">uncultured Caudovirales phage</name>
    <dbReference type="NCBI Taxonomy" id="2100421"/>
    <lineage>
        <taxon>Viruses</taxon>
        <taxon>Duplodnaviria</taxon>
        <taxon>Heunggongvirae</taxon>
        <taxon>Uroviricota</taxon>
        <taxon>Caudoviricetes</taxon>
        <taxon>Peduoviridae</taxon>
        <taxon>Maltschvirus</taxon>
        <taxon>Maltschvirus maltsch</taxon>
    </lineage>
</organism>
<reference evidence="1" key="1">
    <citation type="submission" date="2020-04" db="EMBL/GenBank/DDBJ databases">
        <authorList>
            <person name="Chiriac C."/>
            <person name="Salcher M."/>
            <person name="Ghai R."/>
            <person name="Kavagutti S V."/>
        </authorList>
    </citation>
    <scope>NUCLEOTIDE SEQUENCE</scope>
</reference>
<dbReference type="Gene3D" id="1.10.10.2850">
    <property type="entry name" value="Phage late-transcription coactivator-like"/>
    <property type="match status" value="1"/>
</dbReference>
<sequence length="88" mass="10145">MVGVCLPSTIRAFGIDMLKQLNFSQDVRKLCQEKSMEYIDAVVHWCEKNNVEVEYAAALIKKDPAMYYDVQTEAENLNYLKKTARLPI</sequence>
<proteinExistence type="predicted"/>
<dbReference type="InterPro" id="IPR042071">
    <property type="entry name" value="Trans_coact_sf"/>
</dbReference>
<name>A0A6J5M1F6_9CAUD</name>